<dbReference type="SUPFAM" id="SSF52402">
    <property type="entry name" value="Adenine nucleotide alpha hydrolases-like"/>
    <property type="match status" value="1"/>
</dbReference>
<feature type="transmembrane region" description="Helical" evidence="14">
    <location>
        <begin position="473"/>
        <end position="493"/>
    </location>
</feature>
<dbReference type="PROSITE" id="PS50109">
    <property type="entry name" value="HIS_KIN"/>
    <property type="match status" value="1"/>
</dbReference>
<dbReference type="InterPro" id="IPR003018">
    <property type="entry name" value="GAF"/>
</dbReference>
<keyword evidence="11" id="KW-0902">Two-component regulatory system</keyword>
<dbReference type="Pfam" id="PF13492">
    <property type="entry name" value="GAF_3"/>
    <property type="match status" value="1"/>
</dbReference>
<evidence type="ECO:0000256" key="1">
    <source>
        <dbReference type="ARBA" id="ARBA00000085"/>
    </source>
</evidence>
<dbReference type="InterPro" id="IPR027417">
    <property type="entry name" value="P-loop_NTPase"/>
</dbReference>
<dbReference type="Pfam" id="PF13493">
    <property type="entry name" value="DUF4118"/>
    <property type="match status" value="1"/>
</dbReference>
<comment type="subcellular location">
    <subcellularLocation>
        <location evidence="2">Membrane</location>
        <topology evidence="2">Multi-pass membrane protein</topology>
    </subcellularLocation>
</comment>
<dbReference type="Gene3D" id="3.30.565.10">
    <property type="entry name" value="Histidine kinase-like ATPase, C-terminal domain"/>
    <property type="match status" value="1"/>
</dbReference>
<evidence type="ECO:0000313" key="17">
    <source>
        <dbReference type="Proteomes" id="UP000321567"/>
    </source>
</evidence>
<evidence type="ECO:0000256" key="5">
    <source>
        <dbReference type="ARBA" id="ARBA00022679"/>
    </source>
</evidence>
<gene>
    <name evidence="16" type="ORF">ROR02_24800</name>
</gene>
<evidence type="ECO:0000256" key="3">
    <source>
        <dbReference type="ARBA" id="ARBA00012438"/>
    </source>
</evidence>
<dbReference type="RefSeq" id="WP_147164366.1">
    <property type="nucleotide sequence ID" value="NZ_BJZO01000073.1"/>
</dbReference>
<evidence type="ECO:0000256" key="2">
    <source>
        <dbReference type="ARBA" id="ARBA00004141"/>
    </source>
</evidence>
<dbReference type="InterPro" id="IPR036890">
    <property type="entry name" value="HATPase_C_sf"/>
</dbReference>
<reference evidence="16 17" key="1">
    <citation type="submission" date="2019-07" db="EMBL/GenBank/DDBJ databases">
        <title>Whole genome shotgun sequence of Rhodospirillum oryzae NBRC 107573.</title>
        <authorList>
            <person name="Hosoyama A."/>
            <person name="Uohara A."/>
            <person name="Ohji S."/>
            <person name="Ichikawa N."/>
        </authorList>
    </citation>
    <scope>NUCLEOTIDE SEQUENCE [LARGE SCALE GENOMIC DNA]</scope>
    <source>
        <strain evidence="16 17">NBRC 107573</strain>
    </source>
</reference>
<comment type="caution">
    <text evidence="16">The sequence shown here is derived from an EMBL/GenBank/DDBJ whole genome shotgun (WGS) entry which is preliminary data.</text>
</comment>
<dbReference type="InterPro" id="IPR003594">
    <property type="entry name" value="HATPase_dom"/>
</dbReference>
<keyword evidence="6 14" id="KW-0812">Transmembrane</keyword>
<keyword evidence="10 14" id="KW-1133">Transmembrane helix</keyword>
<evidence type="ECO:0000256" key="11">
    <source>
        <dbReference type="ARBA" id="ARBA00023012"/>
    </source>
</evidence>
<dbReference type="EMBL" id="BJZO01000073">
    <property type="protein sequence ID" value="GEO82349.1"/>
    <property type="molecule type" value="Genomic_DNA"/>
</dbReference>
<dbReference type="InterPro" id="IPR038318">
    <property type="entry name" value="KdpD_sf"/>
</dbReference>
<dbReference type="InterPro" id="IPR003852">
    <property type="entry name" value="Sig_transdc_His_kinase_KdpD_N"/>
</dbReference>
<dbReference type="PANTHER" id="PTHR45569:SF1">
    <property type="entry name" value="SENSOR PROTEIN KDPD"/>
    <property type="match status" value="1"/>
</dbReference>
<protein>
    <recommendedName>
        <fullName evidence="3">histidine kinase</fullName>
        <ecNumber evidence="3">2.7.13.3</ecNumber>
    </recommendedName>
</protein>
<keyword evidence="5" id="KW-0808">Transferase</keyword>
<dbReference type="Pfam" id="PF00512">
    <property type="entry name" value="HisKA"/>
    <property type="match status" value="1"/>
</dbReference>
<feature type="transmembrane region" description="Helical" evidence="14">
    <location>
        <begin position="445"/>
        <end position="467"/>
    </location>
</feature>
<dbReference type="FunFam" id="3.30.565.10:FF:000042">
    <property type="entry name" value="Two-component sensor histidine kinase KdpD"/>
    <property type="match status" value="1"/>
</dbReference>
<dbReference type="InterPro" id="IPR036097">
    <property type="entry name" value="HisK_dim/P_sf"/>
</dbReference>
<dbReference type="FunFam" id="3.40.50.300:FF:000483">
    <property type="entry name" value="Sensor histidine kinase KdpD"/>
    <property type="match status" value="1"/>
</dbReference>
<evidence type="ECO:0000259" key="15">
    <source>
        <dbReference type="PROSITE" id="PS50109"/>
    </source>
</evidence>
<dbReference type="SMART" id="SM00387">
    <property type="entry name" value="HATPase_c"/>
    <property type="match status" value="1"/>
</dbReference>
<dbReference type="Gene3D" id="3.40.50.620">
    <property type="entry name" value="HUPs"/>
    <property type="match status" value="1"/>
</dbReference>
<evidence type="ECO:0000256" key="6">
    <source>
        <dbReference type="ARBA" id="ARBA00022692"/>
    </source>
</evidence>
<evidence type="ECO:0000256" key="10">
    <source>
        <dbReference type="ARBA" id="ARBA00022989"/>
    </source>
</evidence>
<dbReference type="OrthoDB" id="9806130at2"/>
<dbReference type="Pfam" id="PF02518">
    <property type="entry name" value="HATPase_c"/>
    <property type="match status" value="1"/>
</dbReference>
<dbReference type="InterPro" id="IPR006016">
    <property type="entry name" value="UspA"/>
</dbReference>
<dbReference type="InterPro" id="IPR005467">
    <property type="entry name" value="His_kinase_dom"/>
</dbReference>
<dbReference type="Gene3D" id="1.10.287.130">
    <property type="match status" value="1"/>
</dbReference>
<organism evidence="16 17">
    <name type="scientific">Pararhodospirillum oryzae</name>
    <dbReference type="NCBI Taxonomy" id="478448"/>
    <lineage>
        <taxon>Bacteria</taxon>
        <taxon>Pseudomonadati</taxon>
        <taxon>Pseudomonadota</taxon>
        <taxon>Alphaproteobacteria</taxon>
        <taxon>Rhodospirillales</taxon>
        <taxon>Rhodospirillaceae</taxon>
        <taxon>Pararhodospirillum</taxon>
    </lineage>
</organism>
<dbReference type="InterPro" id="IPR003661">
    <property type="entry name" value="HisK_dim/P_dom"/>
</dbReference>
<keyword evidence="17" id="KW-1185">Reference proteome</keyword>
<evidence type="ECO:0000256" key="9">
    <source>
        <dbReference type="ARBA" id="ARBA00022840"/>
    </source>
</evidence>
<dbReference type="Proteomes" id="UP000321567">
    <property type="component" value="Unassembled WGS sequence"/>
</dbReference>
<comment type="catalytic activity">
    <reaction evidence="1">
        <text>ATP + protein L-histidine = ADP + protein N-phospho-L-histidine.</text>
        <dbReference type="EC" id="2.7.13.3"/>
    </reaction>
</comment>
<dbReference type="PRINTS" id="PR00344">
    <property type="entry name" value="BCTRLSENSOR"/>
</dbReference>
<evidence type="ECO:0000256" key="7">
    <source>
        <dbReference type="ARBA" id="ARBA00022741"/>
    </source>
</evidence>
<comment type="function">
    <text evidence="13">Member of the two-component regulatory system KdpD/KdpE involved in the regulation of the kdp operon. KdpD may function as a membrane-associated protein kinase that phosphorylates KdpE in response to environmental signals.</text>
</comment>
<dbReference type="Pfam" id="PF00582">
    <property type="entry name" value="Usp"/>
    <property type="match status" value="1"/>
</dbReference>
<dbReference type="CDD" id="cd00082">
    <property type="entry name" value="HisKA"/>
    <property type="match status" value="1"/>
</dbReference>
<evidence type="ECO:0000256" key="14">
    <source>
        <dbReference type="SAM" id="Phobius"/>
    </source>
</evidence>
<dbReference type="GO" id="GO:0005524">
    <property type="term" value="F:ATP binding"/>
    <property type="evidence" value="ECO:0007669"/>
    <property type="project" value="UniProtKB-KW"/>
</dbReference>
<keyword evidence="8 16" id="KW-0418">Kinase</keyword>
<proteinExistence type="predicted"/>
<sequence length="903" mass="98469">MSTPSSRPSPDALLEEANRERRGRLKIFLGAAPGVGKTYAMLQDAQARRQEGVDVVVGVVETHGREETAALLAGLDLQPRASLVYRGRGFEELDLDGLLRRRPGLILVDELAHTNVPGSRHLKRWQDVDELLEAGLDVYSTLNIQHLESLNDVVERITGVTVRETLPDGVLHKADDIELIDLPPLALIRRLNEGKVYVPDQAQRALHHFFSPGTLTALREMALRQAAERVDAQMMRYMRTHAIAGPWPTRERLLVCLGRGPQALRLVRAAKRAAERRASPWIALHVETTADQAVSEEEKDALSAALRLAEQLGGESAVVQGEQIADEVLAFARERNASLIMVGRTGARSGRWRGRSRLSAALLRRARGIDILVVAGEDGPSPWPRLAWLPREREGWRGYVFAFLLVAAITGAGLVIDLWLPAQGLSMAYLAGVLLVAIRHRLGPSIFASVLGVLALDFCFTAPHFTFRIHDTHNLVTVGFFLVLSIVTSNVAARIRQQVDMARTSNRRVVNLYDFNRRIAGAAGLDDVLWAVVHHVAATVGGQSLVLIPQGETLSVMAGYPPEDALDDKSLAAARWAWDHGSPAGRGSATLPAADWLFLPMRTGRGPVGVLGIRLGAGQSLIAPEQGRLIETLADQGAVAIERTTLVADIEKARLATETERLRTALLSSLSHDLRTPLVSILGAATSLSAYDATLSTRQRLDLVQTIQEEAERLNRFVQNLLDMTRIGAGALKPRTDWVDLSDIVSAAVARASRMLRRRPLRLDLDPLLPLMALDPVLMEQVFFNLIDNACKYSPEGTAITVWARRRPTHVVIEVCDLGPGIPEADRERVFDMFYRVQAKDSQTAGTGLGLAICRGIVEAHGGRISAQSGINDAGTCIVMTLPAGEEPAVPDQGDGDGQNPDH</sequence>
<dbReference type="Gene3D" id="3.30.450.40">
    <property type="match status" value="1"/>
</dbReference>
<feature type="domain" description="Histidine kinase" evidence="15">
    <location>
        <begin position="669"/>
        <end position="886"/>
    </location>
</feature>
<dbReference type="Gene3D" id="3.40.50.300">
    <property type="entry name" value="P-loop containing nucleotide triphosphate hydrolases"/>
    <property type="match status" value="1"/>
</dbReference>
<dbReference type="GO" id="GO:0005737">
    <property type="term" value="C:cytoplasm"/>
    <property type="evidence" value="ECO:0007669"/>
    <property type="project" value="UniProtKB-ARBA"/>
</dbReference>
<dbReference type="GO" id="GO:0042802">
    <property type="term" value="F:identical protein binding"/>
    <property type="evidence" value="ECO:0007669"/>
    <property type="project" value="UniProtKB-ARBA"/>
</dbReference>
<dbReference type="SUPFAM" id="SSF55874">
    <property type="entry name" value="ATPase domain of HSP90 chaperone/DNA topoisomerase II/histidine kinase"/>
    <property type="match status" value="1"/>
</dbReference>
<dbReference type="SMART" id="SM00388">
    <property type="entry name" value="HisKA"/>
    <property type="match status" value="1"/>
</dbReference>
<dbReference type="InterPro" id="IPR052023">
    <property type="entry name" value="Histidine_kinase_KdpD"/>
</dbReference>
<accession>A0A512HA84</accession>
<dbReference type="InterPro" id="IPR025201">
    <property type="entry name" value="KdpD_TM"/>
</dbReference>
<dbReference type="Gene3D" id="1.20.120.620">
    <property type="entry name" value="Backbone structure of the membrane domain of e. Coli histidine kinase receptor kdpd"/>
    <property type="match status" value="1"/>
</dbReference>
<evidence type="ECO:0000313" key="16">
    <source>
        <dbReference type="EMBL" id="GEO82349.1"/>
    </source>
</evidence>
<keyword evidence="4" id="KW-0597">Phosphoprotein</keyword>
<dbReference type="InterPro" id="IPR004358">
    <property type="entry name" value="Sig_transdc_His_kin-like_C"/>
</dbReference>
<evidence type="ECO:0000256" key="4">
    <source>
        <dbReference type="ARBA" id="ARBA00022553"/>
    </source>
</evidence>
<dbReference type="SUPFAM" id="SSF47384">
    <property type="entry name" value="Homodimeric domain of signal transducing histidine kinase"/>
    <property type="match status" value="1"/>
</dbReference>
<evidence type="ECO:0000256" key="13">
    <source>
        <dbReference type="ARBA" id="ARBA00057300"/>
    </source>
</evidence>
<evidence type="ECO:0000256" key="12">
    <source>
        <dbReference type="ARBA" id="ARBA00023136"/>
    </source>
</evidence>
<dbReference type="InterPro" id="IPR029016">
    <property type="entry name" value="GAF-like_dom_sf"/>
</dbReference>
<keyword evidence="12 14" id="KW-0472">Membrane</keyword>
<dbReference type="Pfam" id="PF02702">
    <property type="entry name" value="KdpD"/>
    <property type="match status" value="1"/>
</dbReference>
<feature type="transmembrane region" description="Helical" evidence="14">
    <location>
        <begin position="398"/>
        <end position="416"/>
    </location>
</feature>
<dbReference type="PANTHER" id="PTHR45569">
    <property type="entry name" value="SENSOR PROTEIN KDPD"/>
    <property type="match status" value="1"/>
</dbReference>
<evidence type="ECO:0000256" key="8">
    <source>
        <dbReference type="ARBA" id="ARBA00022777"/>
    </source>
</evidence>
<dbReference type="GO" id="GO:0000155">
    <property type="term" value="F:phosphorelay sensor kinase activity"/>
    <property type="evidence" value="ECO:0007669"/>
    <property type="project" value="InterPro"/>
</dbReference>
<keyword evidence="7" id="KW-0547">Nucleotide-binding</keyword>
<keyword evidence="9" id="KW-0067">ATP-binding</keyword>
<name>A0A512HA84_9PROT</name>
<dbReference type="InterPro" id="IPR014729">
    <property type="entry name" value="Rossmann-like_a/b/a_fold"/>
</dbReference>
<dbReference type="EC" id="2.7.13.3" evidence="3"/>
<dbReference type="AlphaFoldDB" id="A0A512HA84"/>
<dbReference type="GO" id="GO:0005886">
    <property type="term" value="C:plasma membrane"/>
    <property type="evidence" value="ECO:0007669"/>
    <property type="project" value="TreeGrafter"/>
</dbReference>
<dbReference type="CDD" id="cd00075">
    <property type="entry name" value="HATPase"/>
    <property type="match status" value="1"/>
</dbReference>